<keyword evidence="3" id="KW-1185">Reference proteome</keyword>
<evidence type="ECO:0000313" key="3">
    <source>
        <dbReference type="Proteomes" id="UP000075883"/>
    </source>
</evidence>
<protein>
    <submittedName>
        <fullName evidence="2">Uncharacterized protein</fullName>
    </submittedName>
</protein>
<accession>A0A182ML66</accession>
<name>A0A182ML66_9DIPT</name>
<dbReference type="Proteomes" id="UP000075883">
    <property type="component" value="Unassembled WGS sequence"/>
</dbReference>
<dbReference type="VEuPathDB" id="VectorBase:ACUA020945"/>
<feature type="compositionally biased region" description="Low complexity" evidence="1">
    <location>
        <begin position="77"/>
        <end position="106"/>
    </location>
</feature>
<dbReference type="AlphaFoldDB" id="A0A182ML66"/>
<feature type="region of interest" description="Disordered" evidence="1">
    <location>
        <begin position="77"/>
        <end position="127"/>
    </location>
</feature>
<proteinExistence type="predicted"/>
<dbReference type="STRING" id="139723.A0A182ML66"/>
<organism evidence="2 3">
    <name type="scientific">Anopheles culicifacies</name>
    <dbReference type="NCBI Taxonomy" id="139723"/>
    <lineage>
        <taxon>Eukaryota</taxon>
        <taxon>Metazoa</taxon>
        <taxon>Ecdysozoa</taxon>
        <taxon>Arthropoda</taxon>
        <taxon>Hexapoda</taxon>
        <taxon>Insecta</taxon>
        <taxon>Pterygota</taxon>
        <taxon>Neoptera</taxon>
        <taxon>Endopterygota</taxon>
        <taxon>Diptera</taxon>
        <taxon>Nematocera</taxon>
        <taxon>Culicoidea</taxon>
        <taxon>Culicidae</taxon>
        <taxon>Anophelinae</taxon>
        <taxon>Anopheles</taxon>
        <taxon>culicifacies species complex</taxon>
    </lineage>
</organism>
<reference evidence="2" key="2">
    <citation type="submission" date="2020-05" db="UniProtKB">
        <authorList>
            <consortium name="EnsemblMetazoa"/>
        </authorList>
    </citation>
    <scope>IDENTIFICATION</scope>
    <source>
        <strain evidence="2">A-37</strain>
    </source>
</reference>
<dbReference type="EnsemblMetazoa" id="ACUA020945-RA">
    <property type="protein sequence ID" value="ACUA020945-PA"/>
    <property type="gene ID" value="ACUA020945"/>
</dbReference>
<dbReference type="EMBL" id="AXCM01010227">
    <property type="status" value="NOT_ANNOTATED_CDS"/>
    <property type="molecule type" value="Genomic_DNA"/>
</dbReference>
<evidence type="ECO:0000256" key="1">
    <source>
        <dbReference type="SAM" id="MobiDB-lite"/>
    </source>
</evidence>
<sequence length="202" mass="21088">MAAALRDRSISSPESVPNHHTYVQYVDSEMYNTTGQGQSQMTYPVYSVGDYGTIGQQQQQQQQQQYYTTGGSYGTAVTGTGNTHTDSTGAANGAANGSGTPGNGPNSVNANGTVPSGNGGSAGGNANQQQYIVPVDEAVLLSSGSASGTQQQQSDSSPQNMTKIVPIVSFIEADMAHVPAEVPAVNHGMMLMERTRTMHTHE</sequence>
<evidence type="ECO:0000313" key="2">
    <source>
        <dbReference type="EnsemblMetazoa" id="ACUA020945-PA"/>
    </source>
</evidence>
<reference evidence="3" key="1">
    <citation type="submission" date="2013-09" db="EMBL/GenBank/DDBJ databases">
        <title>The Genome Sequence of Anopheles culicifacies species A.</title>
        <authorList>
            <consortium name="The Broad Institute Genomics Platform"/>
            <person name="Neafsey D.E."/>
            <person name="Besansky N."/>
            <person name="Howell P."/>
            <person name="Walton C."/>
            <person name="Young S.K."/>
            <person name="Zeng Q."/>
            <person name="Gargeya S."/>
            <person name="Fitzgerald M."/>
            <person name="Haas B."/>
            <person name="Abouelleil A."/>
            <person name="Allen A.W."/>
            <person name="Alvarado L."/>
            <person name="Arachchi H.M."/>
            <person name="Berlin A.M."/>
            <person name="Chapman S.B."/>
            <person name="Gainer-Dewar J."/>
            <person name="Goldberg J."/>
            <person name="Griggs A."/>
            <person name="Gujja S."/>
            <person name="Hansen M."/>
            <person name="Howarth C."/>
            <person name="Imamovic A."/>
            <person name="Ireland A."/>
            <person name="Larimer J."/>
            <person name="McCowan C."/>
            <person name="Murphy C."/>
            <person name="Pearson M."/>
            <person name="Poon T.W."/>
            <person name="Priest M."/>
            <person name="Roberts A."/>
            <person name="Saif S."/>
            <person name="Shea T."/>
            <person name="Sisk P."/>
            <person name="Sykes S."/>
            <person name="Wortman J."/>
            <person name="Nusbaum C."/>
            <person name="Birren B."/>
        </authorList>
    </citation>
    <scope>NUCLEOTIDE SEQUENCE [LARGE SCALE GENOMIC DNA]</scope>
    <source>
        <strain evidence="3">A-37</strain>
    </source>
</reference>